<dbReference type="EC" id="5.1.1.7" evidence="3 9"/>
<evidence type="ECO:0000256" key="6">
    <source>
        <dbReference type="ARBA" id="ARBA00023154"/>
    </source>
</evidence>
<feature type="site" description="Could be important to modulate the pK values of the two catalytic cysteine residues" evidence="9">
    <location>
        <position position="164"/>
    </location>
</feature>
<dbReference type="InterPro" id="IPR001653">
    <property type="entry name" value="DAP_epimerase_DapF"/>
</dbReference>
<comment type="pathway">
    <text evidence="1 9">Amino-acid biosynthesis; L-lysine biosynthesis via DAP pathway; DL-2,6-diaminopimelate from LL-2,6-diaminopimelate: step 1/1.</text>
</comment>
<dbReference type="PANTHER" id="PTHR31689">
    <property type="entry name" value="DIAMINOPIMELATE EPIMERASE, CHLOROPLASTIC"/>
    <property type="match status" value="1"/>
</dbReference>
<comment type="caution">
    <text evidence="9">Lacks conserved residue(s) required for the propagation of feature annotation.</text>
</comment>
<feature type="active site" description="Proton acceptor" evidence="9">
    <location>
        <position position="222"/>
    </location>
</feature>
<dbReference type="GO" id="GO:0008837">
    <property type="term" value="F:diaminopimelate epimerase activity"/>
    <property type="evidence" value="ECO:0007669"/>
    <property type="project" value="UniProtKB-UniRule"/>
</dbReference>
<evidence type="ECO:0000256" key="1">
    <source>
        <dbReference type="ARBA" id="ARBA00005196"/>
    </source>
</evidence>
<protein>
    <recommendedName>
        <fullName evidence="3 9">Diaminopimelate epimerase</fullName>
        <shortName evidence="9">DAP epimerase</shortName>
        <ecNumber evidence="3 9">5.1.1.7</ecNumber>
    </recommendedName>
    <alternativeName>
        <fullName evidence="9">PLP-independent amino acid racemase</fullName>
    </alternativeName>
</protein>
<dbReference type="Pfam" id="PF01678">
    <property type="entry name" value="DAP_epimerase"/>
    <property type="match status" value="2"/>
</dbReference>
<keyword evidence="12" id="KW-1185">Reference proteome</keyword>
<comment type="caution">
    <text evidence="11">The sequence shown here is derived from an EMBL/GenBank/DDBJ whole genome shotgun (WGS) entry which is preliminary data.</text>
</comment>
<dbReference type="UniPathway" id="UPA00034">
    <property type="reaction ID" value="UER00025"/>
</dbReference>
<evidence type="ECO:0000256" key="5">
    <source>
        <dbReference type="ARBA" id="ARBA00022605"/>
    </source>
</evidence>
<evidence type="ECO:0000256" key="7">
    <source>
        <dbReference type="ARBA" id="ARBA00023235"/>
    </source>
</evidence>
<keyword evidence="6 9" id="KW-0457">Lysine biosynthesis</keyword>
<dbReference type="RefSeq" id="WP_183860635.1">
    <property type="nucleotide sequence ID" value="NZ_JACHFH010000012.1"/>
</dbReference>
<comment type="similarity">
    <text evidence="2 9">Belongs to the diaminopimelate epimerase family.</text>
</comment>
<organism evidence="11 12">
    <name type="scientific">Pectinatus brassicae</name>
    <dbReference type="NCBI Taxonomy" id="862415"/>
    <lineage>
        <taxon>Bacteria</taxon>
        <taxon>Bacillati</taxon>
        <taxon>Bacillota</taxon>
        <taxon>Negativicutes</taxon>
        <taxon>Selenomonadales</taxon>
        <taxon>Selenomonadaceae</taxon>
        <taxon>Pectinatus</taxon>
    </lineage>
</organism>
<feature type="binding site" evidence="9">
    <location>
        <begin position="213"/>
        <end position="214"/>
    </location>
    <ligand>
        <name>substrate</name>
    </ligand>
</feature>
<keyword evidence="7 9" id="KW-0413">Isomerase</keyword>
<keyword evidence="4 9" id="KW-0963">Cytoplasm</keyword>
<sequence>MNFKFTKWHGCGNDFVIINGLEENIETIQPQAAAICNRNFGIGADGVITVCPSENADFCMRIFNSDGSEAEMCGNGIRCFARYVYEAKLTTKSEMTIETKAGIMKPKIIASGDDVLVTVNMGNPVLQADKVPVAGFADKTIISEEIIVDNENFHITCVSMGNPHCIIFVDDINAVDINKWGPVLEKHQIFPNKTNVEFVQVLNRSKLRMRVWERGAAITLACGTGACATLVAGVLNNLCDRQASLQLDGGLLSIEWNESDNNVYMTGPATKVFEGKYSG</sequence>
<feature type="binding site" evidence="9">
    <location>
        <begin position="223"/>
        <end position="224"/>
    </location>
    <ligand>
        <name>substrate</name>
    </ligand>
</feature>
<feature type="site" description="Could be important to modulate the pK values of the two catalytic cysteine residues" evidence="9">
    <location>
        <position position="213"/>
    </location>
</feature>
<dbReference type="HAMAP" id="MF_00197">
    <property type="entry name" value="DAP_epimerase"/>
    <property type="match status" value="1"/>
</dbReference>
<evidence type="ECO:0000256" key="8">
    <source>
        <dbReference type="ARBA" id="ARBA00051712"/>
    </source>
</evidence>
<feature type="binding site" evidence="9">
    <location>
        <position position="64"/>
    </location>
    <ligand>
        <name>substrate</name>
    </ligand>
</feature>
<keyword evidence="5 9" id="KW-0028">Amino-acid biosynthesis</keyword>
<evidence type="ECO:0000313" key="12">
    <source>
        <dbReference type="Proteomes" id="UP000559117"/>
    </source>
</evidence>
<evidence type="ECO:0000313" key="11">
    <source>
        <dbReference type="EMBL" id="MBB5336049.1"/>
    </source>
</evidence>
<evidence type="ECO:0000256" key="2">
    <source>
        <dbReference type="ARBA" id="ARBA00010219"/>
    </source>
</evidence>
<dbReference type="GO" id="GO:0005829">
    <property type="term" value="C:cytosol"/>
    <property type="evidence" value="ECO:0007669"/>
    <property type="project" value="TreeGrafter"/>
</dbReference>
<feature type="active site" description="Proton donor" evidence="9">
    <location>
        <position position="73"/>
    </location>
</feature>
<dbReference type="AlphaFoldDB" id="A0A840UGB5"/>
<name>A0A840UGB5_9FIRM</name>
<reference evidence="11 12" key="1">
    <citation type="submission" date="2020-08" db="EMBL/GenBank/DDBJ databases">
        <title>Genomic Encyclopedia of Type Strains, Phase IV (KMG-IV): sequencing the most valuable type-strain genomes for metagenomic binning, comparative biology and taxonomic classification.</title>
        <authorList>
            <person name="Goeker M."/>
        </authorList>
    </citation>
    <scope>NUCLEOTIDE SEQUENCE [LARGE SCALE GENOMIC DNA]</scope>
    <source>
        <strain evidence="11 12">DSM 24661</strain>
    </source>
</reference>
<dbReference type="InterPro" id="IPR018510">
    <property type="entry name" value="DAP_epimerase_AS"/>
</dbReference>
<comment type="function">
    <text evidence="9">Catalyzes the stereoinversion of LL-2,6-diaminopimelate (L,L-DAP) to meso-diaminopimelate (meso-DAP), a precursor of L-lysine and an essential component of the bacterial peptidoglycan.</text>
</comment>
<comment type="catalytic activity">
    <reaction evidence="8 9">
        <text>(2S,6S)-2,6-diaminopimelate = meso-2,6-diaminopimelate</text>
        <dbReference type="Rhea" id="RHEA:15393"/>
        <dbReference type="ChEBI" id="CHEBI:57609"/>
        <dbReference type="ChEBI" id="CHEBI:57791"/>
        <dbReference type="EC" id="5.1.1.7"/>
    </reaction>
</comment>
<gene>
    <name evidence="9" type="primary">dapF</name>
    <name evidence="11" type="ORF">HNR32_001193</name>
</gene>
<dbReference type="GO" id="GO:0009089">
    <property type="term" value="P:lysine biosynthetic process via diaminopimelate"/>
    <property type="evidence" value="ECO:0007669"/>
    <property type="project" value="UniProtKB-UniRule"/>
</dbReference>
<dbReference type="Proteomes" id="UP000559117">
    <property type="component" value="Unassembled WGS sequence"/>
</dbReference>
<dbReference type="FunFam" id="3.10.310.10:FF:000004">
    <property type="entry name" value="Diaminopimelate epimerase"/>
    <property type="match status" value="1"/>
</dbReference>
<feature type="binding site" evidence="9">
    <location>
        <position position="162"/>
    </location>
    <ligand>
        <name>substrate</name>
    </ligand>
</feature>
<evidence type="ECO:0000256" key="9">
    <source>
        <dbReference type="HAMAP-Rule" id="MF_00197"/>
    </source>
</evidence>
<accession>A0A840UGB5</accession>
<feature type="active site" evidence="10">
    <location>
        <position position="73"/>
    </location>
</feature>
<dbReference type="Gene3D" id="3.10.310.10">
    <property type="entry name" value="Diaminopimelate Epimerase, Chain A, domain 1"/>
    <property type="match status" value="2"/>
</dbReference>
<dbReference type="PROSITE" id="PS01326">
    <property type="entry name" value="DAP_EPIMERASE"/>
    <property type="match status" value="1"/>
</dbReference>
<dbReference type="EMBL" id="JACHFH010000012">
    <property type="protein sequence ID" value="MBB5336049.1"/>
    <property type="molecule type" value="Genomic_DNA"/>
</dbReference>
<dbReference type="SUPFAM" id="SSF54506">
    <property type="entry name" value="Diaminopimelate epimerase-like"/>
    <property type="match status" value="2"/>
</dbReference>
<comment type="subunit">
    <text evidence="9">Homodimer.</text>
</comment>
<dbReference type="PANTHER" id="PTHR31689:SF0">
    <property type="entry name" value="DIAMINOPIMELATE EPIMERASE"/>
    <property type="match status" value="1"/>
</dbReference>
<feature type="binding site" evidence="9">
    <location>
        <position position="13"/>
    </location>
    <ligand>
        <name>substrate</name>
    </ligand>
</feature>
<dbReference type="NCBIfam" id="TIGR00652">
    <property type="entry name" value="DapF"/>
    <property type="match status" value="1"/>
</dbReference>
<comment type="subcellular location">
    <subcellularLocation>
        <location evidence="9">Cytoplasm</location>
    </subcellularLocation>
</comment>
<dbReference type="FunFam" id="3.10.310.10:FF:000001">
    <property type="entry name" value="Diaminopimelate epimerase"/>
    <property type="match status" value="1"/>
</dbReference>
<proteinExistence type="inferred from homology"/>
<evidence type="ECO:0000256" key="3">
    <source>
        <dbReference type="ARBA" id="ARBA00013080"/>
    </source>
</evidence>
<evidence type="ECO:0000256" key="10">
    <source>
        <dbReference type="PROSITE-ProRule" id="PRU10125"/>
    </source>
</evidence>
<feature type="binding site" evidence="9">
    <location>
        <position position="195"/>
    </location>
    <ligand>
        <name>substrate</name>
    </ligand>
</feature>
<feature type="binding site" evidence="9">
    <location>
        <begin position="74"/>
        <end position="75"/>
    </location>
    <ligand>
        <name>substrate</name>
    </ligand>
</feature>
<evidence type="ECO:0000256" key="4">
    <source>
        <dbReference type="ARBA" id="ARBA00022490"/>
    </source>
</evidence>